<dbReference type="EMBL" id="JAYKXP010000018">
    <property type="protein sequence ID" value="KAK7047914.1"/>
    <property type="molecule type" value="Genomic_DNA"/>
</dbReference>
<accession>A0AAW0DA19</accession>
<feature type="transmembrane region" description="Helical" evidence="1">
    <location>
        <begin position="323"/>
        <end position="346"/>
    </location>
</feature>
<protein>
    <submittedName>
        <fullName evidence="2">Uncharacterized protein</fullName>
    </submittedName>
</protein>
<evidence type="ECO:0000313" key="3">
    <source>
        <dbReference type="Proteomes" id="UP001383192"/>
    </source>
</evidence>
<keyword evidence="3" id="KW-1185">Reference proteome</keyword>
<feature type="transmembrane region" description="Helical" evidence="1">
    <location>
        <begin position="411"/>
        <end position="431"/>
    </location>
</feature>
<evidence type="ECO:0000313" key="2">
    <source>
        <dbReference type="EMBL" id="KAK7047914.1"/>
    </source>
</evidence>
<feature type="transmembrane region" description="Helical" evidence="1">
    <location>
        <begin position="87"/>
        <end position="107"/>
    </location>
</feature>
<feature type="transmembrane region" description="Helical" evidence="1">
    <location>
        <begin position="144"/>
        <end position="166"/>
    </location>
</feature>
<keyword evidence="1" id="KW-1133">Transmembrane helix</keyword>
<sequence>MSTLGDCPKPYITADPDISGKGVRIAVYLQTLLSYAPAFLFTYDGKLDYEEERGLFKIYTPLLISSTGLLVTTAIQQATVGLGNYHILLVLNLVWMMNASALVLCVVPTMEVLERPAVLDVSNTKSQAPLRRLLLWWPRRHRQLVATILISITLTGMSVLGLWHWIVLNILGSDHKLLLRQCLSEISTTYLFIAFPITNSRIRILSLIFYSVMVIPILNVVVMALVLNTINLFLISPVRNIRHVHRDSLGIFRLISSLSNWLSTLATMLAIVVFGHYWNSLRLRLKCVLAVLLPLIIVVHTIIDTELTIVRNDGLVGDGESRWMFGQVLALTLVSLSVKEVISMFLNQTIKGKYVRRWFLDVIHLRWLLRGLLLPSSQNWVELHTQIRRAITRSREACAVLRLEVDRTDNVLLPCVATSAIFSVGSLLLLADQILRITDETLTFQAHGGSTHPPMIHLATPNIGVTPLVPRLGLNAHFPTRRVRRMAAQLDEAQIKLKLQQLAQEITAAWDSVLIAHSVRFRDITDESQYDVVSMHLQHLLNILNTALMTAKSLSTADACLPHVVNVGQGNVGHQCNFGFHDTIGKMSTNVVRNLEFQAQLERDVEG</sequence>
<dbReference type="AlphaFoldDB" id="A0AAW0DA19"/>
<organism evidence="2 3">
    <name type="scientific">Paramarasmius palmivorus</name>
    <dbReference type="NCBI Taxonomy" id="297713"/>
    <lineage>
        <taxon>Eukaryota</taxon>
        <taxon>Fungi</taxon>
        <taxon>Dikarya</taxon>
        <taxon>Basidiomycota</taxon>
        <taxon>Agaricomycotina</taxon>
        <taxon>Agaricomycetes</taxon>
        <taxon>Agaricomycetidae</taxon>
        <taxon>Agaricales</taxon>
        <taxon>Marasmiineae</taxon>
        <taxon>Marasmiaceae</taxon>
        <taxon>Paramarasmius</taxon>
    </lineage>
</organism>
<keyword evidence="1" id="KW-0472">Membrane</keyword>
<comment type="caution">
    <text evidence="2">The sequence shown here is derived from an EMBL/GenBank/DDBJ whole genome shotgun (WGS) entry which is preliminary data.</text>
</comment>
<feature type="transmembrane region" description="Helical" evidence="1">
    <location>
        <begin position="285"/>
        <end position="303"/>
    </location>
</feature>
<name>A0AAW0DA19_9AGAR</name>
<feature type="transmembrane region" description="Helical" evidence="1">
    <location>
        <begin position="254"/>
        <end position="278"/>
    </location>
</feature>
<keyword evidence="1" id="KW-0812">Transmembrane</keyword>
<feature type="transmembrane region" description="Helical" evidence="1">
    <location>
        <begin position="207"/>
        <end position="234"/>
    </location>
</feature>
<evidence type="ECO:0000256" key="1">
    <source>
        <dbReference type="SAM" id="Phobius"/>
    </source>
</evidence>
<dbReference type="Proteomes" id="UP001383192">
    <property type="component" value="Unassembled WGS sequence"/>
</dbReference>
<gene>
    <name evidence="2" type="ORF">VNI00_006242</name>
</gene>
<feature type="transmembrane region" description="Helical" evidence="1">
    <location>
        <begin position="55"/>
        <end position="75"/>
    </location>
</feature>
<feature type="transmembrane region" description="Helical" evidence="1">
    <location>
        <begin position="178"/>
        <end position="195"/>
    </location>
</feature>
<feature type="transmembrane region" description="Helical" evidence="1">
    <location>
        <begin position="25"/>
        <end position="43"/>
    </location>
</feature>
<reference evidence="2 3" key="1">
    <citation type="submission" date="2024-01" db="EMBL/GenBank/DDBJ databases">
        <title>A draft genome for a cacao thread blight-causing isolate of Paramarasmius palmivorus.</title>
        <authorList>
            <person name="Baruah I.K."/>
            <person name="Bukari Y."/>
            <person name="Amoako-Attah I."/>
            <person name="Meinhardt L.W."/>
            <person name="Bailey B.A."/>
            <person name="Cohen S.P."/>
        </authorList>
    </citation>
    <scope>NUCLEOTIDE SEQUENCE [LARGE SCALE GENOMIC DNA]</scope>
    <source>
        <strain evidence="2 3">GH-12</strain>
    </source>
</reference>
<proteinExistence type="predicted"/>